<feature type="compositionally biased region" description="Polar residues" evidence="5">
    <location>
        <begin position="10"/>
        <end position="21"/>
    </location>
</feature>
<dbReference type="PANTHER" id="PTHR14226">
    <property type="entry name" value="NEUROPATHY TARGET ESTERASE/SWISS CHEESE D.MELANOGASTER"/>
    <property type="match status" value="1"/>
</dbReference>
<evidence type="ECO:0000256" key="4">
    <source>
        <dbReference type="PROSITE-ProRule" id="PRU01161"/>
    </source>
</evidence>
<keyword evidence="2 4" id="KW-0442">Lipid degradation</keyword>
<evidence type="ECO:0000256" key="1">
    <source>
        <dbReference type="ARBA" id="ARBA00022801"/>
    </source>
</evidence>
<keyword evidence="1 4" id="KW-0378">Hydrolase</keyword>
<sequence length="403" mass="43305">MADVLAHSPLHNSSGTGQTPGVNPDPVKLALVLAGGGARAAYQVGFLRSLAKSFPELEFPIMTGVSAGAINVAHLANNCGTLPVAVEELTDLWESITIDQVFRTDLPALVFTMLRWAMRLVSGGVNLSTPAHGLVDTDPLRAVLEKALAPGGGPLSGIGNKLRSGHLSAVGITTTNYTTGQSNSWVQGEHLNMWERPGRRSFSTELTVDHIMASCALPLFFPAGKIGHDWHGDGGVRLTAPLSPALHLGARRMIAISTQYAGDPSARISNEPRAYPPPATIIGLLLDSIFLDMLDYDALSIERVNSLLASHPSAHETGLHPVDLLLIRPSMDLSVIANEFESELPRTFRFATRGLGTRETRRADMLATLMFQPGYIRRLIALGEADGDRRHDEIARFLAPVLT</sequence>
<dbReference type="InterPro" id="IPR016035">
    <property type="entry name" value="Acyl_Trfase/lysoPLipase"/>
</dbReference>
<comment type="caution">
    <text evidence="4">Lacks conserved residue(s) required for the propagation of feature annotation.</text>
</comment>
<dbReference type="InterPro" id="IPR002641">
    <property type="entry name" value="PNPLA_dom"/>
</dbReference>
<dbReference type="OrthoDB" id="2339873at2"/>
<dbReference type="GO" id="GO:0016787">
    <property type="term" value="F:hydrolase activity"/>
    <property type="evidence" value="ECO:0007669"/>
    <property type="project" value="UniProtKB-UniRule"/>
</dbReference>
<keyword evidence="8" id="KW-1185">Reference proteome</keyword>
<name>A0A556QEK1_9BACT</name>
<feature type="domain" description="PNPLA" evidence="6">
    <location>
        <begin position="31"/>
        <end position="246"/>
    </location>
</feature>
<feature type="short sequence motif" description="GXSXG" evidence="4">
    <location>
        <begin position="64"/>
        <end position="68"/>
    </location>
</feature>
<accession>A0A556QEK1</accession>
<dbReference type="PROSITE" id="PS51635">
    <property type="entry name" value="PNPLA"/>
    <property type="match status" value="1"/>
</dbReference>
<dbReference type="EMBL" id="VMBG01000004">
    <property type="protein sequence ID" value="TSJ75047.1"/>
    <property type="molecule type" value="Genomic_DNA"/>
</dbReference>
<feature type="region of interest" description="Disordered" evidence="5">
    <location>
        <begin position="1"/>
        <end position="22"/>
    </location>
</feature>
<dbReference type="Gene3D" id="3.40.1090.10">
    <property type="entry name" value="Cytosolic phospholipase A2 catalytic domain"/>
    <property type="match status" value="1"/>
</dbReference>
<protein>
    <submittedName>
        <fullName evidence="7">Patatin</fullName>
    </submittedName>
</protein>
<keyword evidence="3 4" id="KW-0443">Lipid metabolism</keyword>
<comment type="caution">
    <text evidence="7">The sequence shown here is derived from an EMBL/GenBank/DDBJ whole genome shotgun (WGS) entry which is preliminary data.</text>
</comment>
<dbReference type="PANTHER" id="PTHR14226:SF57">
    <property type="entry name" value="BLR7027 PROTEIN"/>
    <property type="match status" value="1"/>
</dbReference>
<organism evidence="7 8">
    <name type="scientific">Rariglobus hedericola</name>
    <dbReference type="NCBI Taxonomy" id="2597822"/>
    <lineage>
        <taxon>Bacteria</taxon>
        <taxon>Pseudomonadati</taxon>
        <taxon>Verrucomicrobiota</taxon>
        <taxon>Opitutia</taxon>
        <taxon>Opitutales</taxon>
        <taxon>Opitutaceae</taxon>
        <taxon>Rariglobus</taxon>
    </lineage>
</organism>
<proteinExistence type="predicted"/>
<dbReference type="Pfam" id="PF01734">
    <property type="entry name" value="Patatin"/>
    <property type="match status" value="1"/>
</dbReference>
<feature type="active site" description="Proton acceptor" evidence="4">
    <location>
        <position position="233"/>
    </location>
</feature>
<gene>
    <name evidence="7" type="ORF">FPL22_16750</name>
</gene>
<reference evidence="7 8" key="1">
    <citation type="submission" date="2019-07" db="EMBL/GenBank/DDBJ databases">
        <title>Description of 53C-WASEF.</title>
        <authorList>
            <person name="Pitt A."/>
            <person name="Hahn M.W."/>
        </authorList>
    </citation>
    <scope>NUCLEOTIDE SEQUENCE [LARGE SCALE GENOMIC DNA]</scope>
    <source>
        <strain evidence="7 8">53C-WASEF</strain>
    </source>
</reference>
<dbReference type="AlphaFoldDB" id="A0A556QEK1"/>
<dbReference type="InterPro" id="IPR050301">
    <property type="entry name" value="NTE"/>
</dbReference>
<evidence type="ECO:0000256" key="5">
    <source>
        <dbReference type="SAM" id="MobiDB-lite"/>
    </source>
</evidence>
<feature type="active site" description="Nucleophile" evidence="4">
    <location>
        <position position="66"/>
    </location>
</feature>
<evidence type="ECO:0000256" key="3">
    <source>
        <dbReference type="ARBA" id="ARBA00023098"/>
    </source>
</evidence>
<dbReference type="GO" id="GO:0016042">
    <property type="term" value="P:lipid catabolic process"/>
    <property type="evidence" value="ECO:0007669"/>
    <property type="project" value="UniProtKB-UniRule"/>
</dbReference>
<evidence type="ECO:0000259" key="6">
    <source>
        <dbReference type="PROSITE" id="PS51635"/>
    </source>
</evidence>
<evidence type="ECO:0000256" key="2">
    <source>
        <dbReference type="ARBA" id="ARBA00022963"/>
    </source>
</evidence>
<dbReference type="SUPFAM" id="SSF52151">
    <property type="entry name" value="FabD/lysophospholipase-like"/>
    <property type="match status" value="1"/>
</dbReference>
<evidence type="ECO:0000313" key="7">
    <source>
        <dbReference type="EMBL" id="TSJ75047.1"/>
    </source>
</evidence>
<dbReference type="Proteomes" id="UP000315648">
    <property type="component" value="Unassembled WGS sequence"/>
</dbReference>
<feature type="short sequence motif" description="DGA/G" evidence="4">
    <location>
        <begin position="233"/>
        <end position="235"/>
    </location>
</feature>
<dbReference type="RefSeq" id="WP_144354189.1">
    <property type="nucleotide sequence ID" value="NZ_CBCRVV010000010.1"/>
</dbReference>
<evidence type="ECO:0000313" key="8">
    <source>
        <dbReference type="Proteomes" id="UP000315648"/>
    </source>
</evidence>